<accession>A0A0A9B1W0</accession>
<evidence type="ECO:0000313" key="1">
    <source>
        <dbReference type="EMBL" id="JAD55125.1"/>
    </source>
</evidence>
<protein>
    <submittedName>
        <fullName evidence="1">Pdc1</fullName>
    </submittedName>
</protein>
<dbReference type="AlphaFoldDB" id="A0A0A9B1W0"/>
<name>A0A0A9B1W0_ARUDO</name>
<reference evidence="1" key="1">
    <citation type="submission" date="2014-09" db="EMBL/GenBank/DDBJ databases">
        <authorList>
            <person name="Magalhaes I.L.F."/>
            <person name="Oliveira U."/>
            <person name="Santos F.R."/>
            <person name="Vidigal T.H.D.A."/>
            <person name="Brescovit A.D."/>
            <person name="Santos A.J."/>
        </authorList>
    </citation>
    <scope>NUCLEOTIDE SEQUENCE</scope>
    <source>
        <tissue evidence="1">Shoot tissue taken approximately 20 cm above the soil surface</tissue>
    </source>
</reference>
<proteinExistence type="predicted"/>
<organism evidence="1">
    <name type="scientific">Arundo donax</name>
    <name type="common">Giant reed</name>
    <name type="synonym">Donax arundinaceus</name>
    <dbReference type="NCBI Taxonomy" id="35708"/>
    <lineage>
        <taxon>Eukaryota</taxon>
        <taxon>Viridiplantae</taxon>
        <taxon>Streptophyta</taxon>
        <taxon>Embryophyta</taxon>
        <taxon>Tracheophyta</taxon>
        <taxon>Spermatophyta</taxon>
        <taxon>Magnoliopsida</taxon>
        <taxon>Liliopsida</taxon>
        <taxon>Poales</taxon>
        <taxon>Poaceae</taxon>
        <taxon>PACMAD clade</taxon>
        <taxon>Arundinoideae</taxon>
        <taxon>Arundineae</taxon>
        <taxon>Arundo</taxon>
    </lineage>
</organism>
<sequence length="43" mass="4813">MKQRQSFLAPVAVAIASFSSSSVRTFWVQQLPSELWMASIRAV</sequence>
<reference evidence="1" key="2">
    <citation type="journal article" date="2015" name="Data Brief">
        <title>Shoot transcriptome of the giant reed, Arundo donax.</title>
        <authorList>
            <person name="Barrero R.A."/>
            <person name="Guerrero F.D."/>
            <person name="Moolhuijzen P."/>
            <person name="Goolsby J.A."/>
            <person name="Tidwell J."/>
            <person name="Bellgard S.E."/>
            <person name="Bellgard M.I."/>
        </authorList>
    </citation>
    <scope>NUCLEOTIDE SEQUENCE</scope>
    <source>
        <tissue evidence="1">Shoot tissue taken approximately 20 cm above the soil surface</tissue>
    </source>
</reference>
<dbReference type="EMBL" id="GBRH01242770">
    <property type="protein sequence ID" value="JAD55125.1"/>
    <property type="molecule type" value="Transcribed_RNA"/>
</dbReference>